<dbReference type="Gene3D" id="3.90.1170.50">
    <property type="entry name" value="Aldehyde oxidase/xanthine dehydrogenase, a/b hammerhead"/>
    <property type="match status" value="1"/>
</dbReference>
<dbReference type="SUPFAM" id="SSF54665">
    <property type="entry name" value="CO dehydrogenase molybdoprotein N-domain-like"/>
    <property type="match status" value="1"/>
</dbReference>
<dbReference type="Pfam" id="PF01315">
    <property type="entry name" value="Ald_Xan_dh_C"/>
    <property type="match status" value="1"/>
</dbReference>
<name>A0A158I4E3_CABCO</name>
<dbReference type="InterPro" id="IPR000674">
    <property type="entry name" value="Ald_Oxase/Xan_DH_a/b"/>
</dbReference>
<evidence type="ECO:0000259" key="3">
    <source>
        <dbReference type="SMART" id="SM01008"/>
    </source>
</evidence>
<dbReference type="InterPro" id="IPR036856">
    <property type="entry name" value="Ald_Oxase/Xan_DH_a/b_sf"/>
</dbReference>
<gene>
    <name evidence="4" type="ORF">AWB70_04172</name>
</gene>
<dbReference type="Pfam" id="PF20256">
    <property type="entry name" value="MoCoBD_2"/>
    <property type="match status" value="1"/>
</dbReference>
<dbReference type="Proteomes" id="UP000054740">
    <property type="component" value="Unassembled WGS sequence"/>
</dbReference>
<evidence type="ECO:0000256" key="2">
    <source>
        <dbReference type="ARBA" id="ARBA00023002"/>
    </source>
</evidence>
<reference evidence="5" key="1">
    <citation type="submission" date="2016-01" db="EMBL/GenBank/DDBJ databases">
        <authorList>
            <person name="Peeters C."/>
        </authorList>
    </citation>
    <scope>NUCLEOTIDE SEQUENCE [LARGE SCALE GENOMIC DNA]</scope>
</reference>
<dbReference type="AlphaFoldDB" id="A0A158I4E3"/>
<feature type="domain" description="Aldehyde oxidase/xanthine dehydrogenase a/b hammerhead" evidence="3">
    <location>
        <begin position="47"/>
        <end position="164"/>
    </location>
</feature>
<organism evidence="4 5">
    <name type="scientific">Caballeronia cordobensis</name>
    <name type="common">Burkholderia cordobensis</name>
    <dbReference type="NCBI Taxonomy" id="1353886"/>
    <lineage>
        <taxon>Bacteria</taxon>
        <taxon>Pseudomonadati</taxon>
        <taxon>Pseudomonadota</taxon>
        <taxon>Betaproteobacteria</taxon>
        <taxon>Burkholderiales</taxon>
        <taxon>Burkholderiaceae</taxon>
        <taxon>Caballeronia</taxon>
    </lineage>
</organism>
<dbReference type="GO" id="GO:0016491">
    <property type="term" value="F:oxidoreductase activity"/>
    <property type="evidence" value="ECO:0007669"/>
    <property type="project" value="UniProtKB-KW"/>
</dbReference>
<keyword evidence="2" id="KW-0560">Oxidoreductase</keyword>
<evidence type="ECO:0000313" key="4">
    <source>
        <dbReference type="EMBL" id="SAL51223.1"/>
    </source>
</evidence>
<dbReference type="PANTHER" id="PTHR11908:SF132">
    <property type="entry name" value="ALDEHYDE OXIDASE 1-RELATED"/>
    <property type="match status" value="1"/>
</dbReference>
<dbReference type="Gene3D" id="3.30.365.10">
    <property type="entry name" value="Aldehyde oxidase/xanthine dehydrogenase, molybdopterin binding domain"/>
    <property type="match status" value="4"/>
</dbReference>
<dbReference type="SMART" id="SM01008">
    <property type="entry name" value="Ald_Xan_dh_C"/>
    <property type="match status" value="1"/>
</dbReference>
<dbReference type="PANTHER" id="PTHR11908">
    <property type="entry name" value="XANTHINE DEHYDROGENASE"/>
    <property type="match status" value="1"/>
</dbReference>
<keyword evidence="5" id="KW-1185">Reference proteome</keyword>
<evidence type="ECO:0000256" key="1">
    <source>
        <dbReference type="ARBA" id="ARBA00022505"/>
    </source>
</evidence>
<dbReference type="InterPro" id="IPR037165">
    <property type="entry name" value="AldOxase/xan_DH_Mopterin-bd_sf"/>
</dbReference>
<dbReference type="SUPFAM" id="SSF56003">
    <property type="entry name" value="Molybdenum cofactor-binding domain"/>
    <property type="match status" value="1"/>
</dbReference>
<evidence type="ECO:0000313" key="5">
    <source>
        <dbReference type="Proteomes" id="UP000054740"/>
    </source>
</evidence>
<proteinExistence type="predicted"/>
<dbReference type="GO" id="GO:0005506">
    <property type="term" value="F:iron ion binding"/>
    <property type="evidence" value="ECO:0007669"/>
    <property type="project" value="InterPro"/>
</dbReference>
<dbReference type="InterPro" id="IPR008274">
    <property type="entry name" value="AldOxase/xan_DH_MoCoBD1"/>
</dbReference>
<dbReference type="InterPro" id="IPR016208">
    <property type="entry name" value="Ald_Oxase/xanthine_DH-like"/>
</dbReference>
<protein>
    <submittedName>
        <fullName evidence="4">Aldehyde oxidase</fullName>
    </submittedName>
</protein>
<accession>A0A158I4E3</accession>
<keyword evidence="1" id="KW-0500">Molybdenum</keyword>
<dbReference type="Pfam" id="PF02738">
    <property type="entry name" value="MoCoBD_1"/>
    <property type="match status" value="1"/>
</dbReference>
<dbReference type="EMBL" id="FCNY02000010">
    <property type="protein sequence ID" value="SAL51223.1"/>
    <property type="molecule type" value="Genomic_DNA"/>
</dbReference>
<dbReference type="InterPro" id="IPR046867">
    <property type="entry name" value="AldOxase/xan_DH_MoCoBD2"/>
</dbReference>
<sequence>MHNQPTNVEAAQSGPHAANMEQTFKDASPGSLLGESVARLDGARFVSGRVDYSADLIPRDALHLAILRSAHACARIVSIDLSEALAMPGVVAGLTGEEAALSSDAMPPAMDLPAKGARGPLQSRCLALEEATYFGQPVAALVATSVHDAQAALAKIRIEYEVRAPTVSARDALRDGASIVQPGWDTNLLVHDRIRSGDADAAFERAAHVTRGELTIGSSTSAPMETLCYVAEWDARGERYALTGTFQNPHTSRWLIAAALRVKESQVRVIAPRIGGTFGLKMAGHPEEVLVALFSRLTKRPVAWIEERRETLLAGARSQHHSFEIAADEDGRLIGWRDRILVDVGIVGAGHSWAMALVTPAVFPTVYTIEHCDVECSLAMTNQPPWQAIRGYGKEIGNLVLERAIDLLAQQTGMDPVELRRRNLVAREALPRLLPSGLNVDSGDYPGGLDQLLTMFDYPRWQAQARAARHTECRIGIGVAFELTPEGGARPGNFPNGYETSTVRMMPSGDVQVLTGVTSPGSGSDTGIAQMVAGELGLRANQVSIIEGDTDVTPLGTGNASSRALMYGGTAAYLAARELRDRLAQCAANLLGGTADDIVLRDSHARRQSNGAQIAVAELALGAHLRPFTVAAGVTLPLEVTRSFAPKNVRVEPDAQGRIATYPTFSYSVHAVALELDMTTGNSKLLDYAVVHDCGAMINPALVEAQLRGAIVMGIGVALWELIKMDEQNRMITDRFKSYLLPRANDLPPIRVGHRVTLNPFHPLGMKGAGESGLGGALAAVSNAVANALGNDACLAHVPATPARVIASLKERRA</sequence>